<dbReference type="PANTHER" id="PTHR43701">
    <property type="entry name" value="MEMBRANE TRANSPORTER PROTEIN MJ0441-RELATED"/>
    <property type="match status" value="1"/>
</dbReference>
<reference evidence="6" key="1">
    <citation type="submission" date="2019-08" db="EMBL/GenBank/DDBJ databases">
        <authorList>
            <person name="Kucharzyk K."/>
            <person name="Murdoch R.W."/>
            <person name="Higgins S."/>
            <person name="Loffler F."/>
        </authorList>
    </citation>
    <scope>NUCLEOTIDE SEQUENCE</scope>
</reference>
<feature type="transmembrane region" description="Helical" evidence="5">
    <location>
        <begin position="44"/>
        <end position="66"/>
    </location>
</feature>
<dbReference type="PANTHER" id="PTHR43701:SF2">
    <property type="entry name" value="MEMBRANE TRANSPORTER PROTEIN YJNA-RELATED"/>
    <property type="match status" value="1"/>
</dbReference>
<evidence type="ECO:0000256" key="5">
    <source>
        <dbReference type="SAM" id="Phobius"/>
    </source>
</evidence>
<keyword evidence="4 5" id="KW-0472">Membrane</keyword>
<dbReference type="Pfam" id="PF01925">
    <property type="entry name" value="TauE"/>
    <property type="match status" value="1"/>
</dbReference>
<evidence type="ECO:0000313" key="6">
    <source>
        <dbReference type="EMBL" id="MPN51499.1"/>
    </source>
</evidence>
<keyword evidence="2 5" id="KW-0812">Transmembrane</keyword>
<comment type="subcellular location">
    <subcellularLocation>
        <location evidence="1">Membrane</location>
        <topology evidence="1">Multi-pass membrane protein</topology>
    </subcellularLocation>
</comment>
<evidence type="ECO:0000256" key="2">
    <source>
        <dbReference type="ARBA" id="ARBA00022692"/>
    </source>
</evidence>
<comment type="caution">
    <text evidence="6">The sequence shown here is derived from an EMBL/GenBank/DDBJ whole genome shotgun (WGS) entry which is preliminary data.</text>
</comment>
<dbReference type="EMBL" id="VSSQ01116675">
    <property type="protein sequence ID" value="MPN51499.1"/>
    <property type="molecule type" value="Genomic_DNA"/>
</dbReference>
<feature type="transmembrane region" description="Helical" evidence="5">
    <location>
        <begin position="73"/>
        <end position="92"/>
    </location>
</feature>
<proteinExistence type="predicted"/>
<name>A0A645IM08_9ZZZZ</name>
<feature type="transmembrane region" description="Helical" evidence="5">
    <location>
        <begin position="7"/>
        <end position="32"/>
    </location>
</feature>
<evidence type="ECO:0000256" key="1">
    <source>
        <dbReference type="ARBA" id="ARBA00004141"/>
    </source>
</evidence>
<protein>
    <recommendedName>
        <fullName evidence="7">Membrane transporter protein YfcA</fullName>
    </recommendedName>
</protein>
<evidence type="ECO:0000256" key="3">
    <source>
        <dbReference type="ARBA" id="ARBA00022989"/>
    </source>
</evidence>
<keyword evidence="3 5" id="KW-1133">Transmembrane helix</keyword>
<gene>
    <name evidence="6" type="ORF">SDC9_199147</name>
</gene>
<evidence type="ECO:0000256" key="4">
    <source>
        <dbReference type="ARBA" id="ARBA00023136"/>
    </source>
</evidence>
<dbReference type="InterPro" id="IPR051598">
    <property type="entry name" value="TSUP/Inactive_protease-like"/>
</dbReference>
<evidence type="ECO:0008006" key="7">
    <source>
        <dbReference type="Google" id="ProtNLM"/>
    </source>
</evidence>
<dbReference type="AlphaFoldDB" id="A0A645IM08"/>
<dbReference type="InterPro" id="IPR002781">
    <property type="entry name" value="TM_pro_TauE-like"/>
</dbReference>
<sequence>MTNKMKLLGIGLIAGILSGLLGVGGGIILVPAMTEFLGIAQHPAHATSLAVIIPTALVSSIIYGMNGNMNLNYAIYLAIGSSIGAIIGAKLMKQLSATQLKAIFGVLLIIVGLRMVLA</sequence>
<organism evidence="6">
    <name type="scientific">bioreactor metagenome</name>
    <dbReference type="NCBI Taxonomy" id="1076179"/>
    <lineage>
        <taxon>unclassified sequences</taxon>
        <taxon>metagenomes</taxon>
        <taxon>ecological metagenomes</taxon>
    </lineage>
</organism>
<dbReference type="GO" id="GO:0016020">
    <property type="term" value="C:membrane"/>
    <property type="evidence" value="ECO:0007669"/>
    <property type="project" value="UniProtKB-SubCell"/>
</dbReference>
<accession>A0A645IM08</accession>
<feature type="transmembrane region" description="Helical" evidence="5">
    <location>
        <begin position="98"/>
        <end position="117"/>
    </location>
</feature>